<dbReference type="Proteomes" id="UP000182983">
    <property type="component" value="Unassembled WGS sequence"/>
</dbReference>
<evidence type="ECO:0000313" key="2">
    <source>
        <dbReference type="Proteomes" id="UP000182983"/>
    </source>
</evidence>
<dbReference type="RefSeq" id="WP_074770059.1">
    <property type="nucleotide sequence ID" value="NZ_FNWO01000015.1"/>
</dbReference>
<dbReference type="AlphaFoldDB" id="A0A1H6J8U4"/>
<protein>
    <submittedName>
        <fullName evidence="1">Uncharacterized protein</fullName>
    </submittedName>
</protein>
<dbReference type="OrthoDB" id="8449553at2"/>
<accession>A0A1H6J8U4</accession>
<sequence length="114" mass="12524">MDAKLTRNQTFHLILADIAMAMAVATVTGEALPQEEVYVPGRPRDLWLERIAAGPSRQRVLALASAGLAALQSLEGEALIEQARRYGVPLSDDLAAEICTHFVDRRNAVLTYRH</sequence>
<keyword evidence="2" id="KW-1185">Reference proteome</keyword>
<reference evidence="2" key="1">
    <citation type="submission" date="2016-10" db="EMBL/GenBank/DDBJ databases">
        <authorList>
            <person name="Varghese N."/>
            <person name="Submissions S."/>
        </authorList>
    </citation>
    <scope>NUCLEOTIDE SEQUENCE [LARGE SCALE GENOMIC DNA]</scope>
    <source>
        <strain evidence="2">DSM 13234</strain>
    </source>
</reference>
<gene>
    <name evidence="1" type="ORF">SAMN04244559_03034</name>
</gene>
<name>A0A1H6J8U4_MAGFU</name>
<dbReference type="EMBL" id="FNWO01000015">
    <property type="protein sequence ID" value="SEH58192.1"/>
    <property type="molecule type" value="Genomic_DNA"/>
</dbReference>
<proteinExistence type="predicted"/>
<evidence type="ECO:0000313" key="1">
    <source>
        <dbReference type="EMBL" id="SEH58192.1"/>
    </source>
</evidence>
<organism evidence="1 2">
    <name type="scientific">Magnetospirillum fulvum</name>
    <name type="common">Rhodospirillum fulvum</name>
    <dbReference type="NCBI Taxonomy" id="1082"/>
    <lineage>
        <taxon>Bacteria</taxon>
        <taxon>Pseudomonadati</taxon>
        <taxon>Pseudomonadota</taxon>
        <taxon>Alphaproteobacteria</taxon>
        <taxon>Rhodospirillales</taxon>
        <taxon>Rhodospirillaceae</taxon>
        <taxon>Magnetospirillum</taxon>
    </lineage>
</organism>